<keyword evidence="2" id="KW-0238">DNA-binding</keyword>
<dbReference type="GO" id="GO:0003677">
    <property type="term" value="F:DNA binding"/>
    <property type="evidence" value="ECO:0007669"/>
    <property type="project" value="UniProtKB-KW"/>
</dbReference>
<dbReference type="AlphaFoldDB" id="A0A1I3QM31"/>
<feature type="domain" description="HTH arsR-type" evidence="4">
    <location>
        <begin position="5"/>
        <end position="99"/>
    </location>
</feature>
<dbReference type="Pfam" id="PF01022">
    <property type="entry name" value="HTH_5"/>
    <property type="match status" value="1"/>
</dbReference>
<evidence type="ECO:0000313" key="5">
    <source>
        <dbReference type="EMBL" id="SFJ35128.1"/>
    </source>
</evidence>
<gene>
    <name evidence="5" type="ORF">SAMN05216561_12632</name>
</gene>
<organism evidence="5 6">
    <name type="scientific">Nocardioides psychrotolerans</name>
    <dbReference type="NCBI Taxonomy" id="1005945"/>
    <lineage>
        <taxon>Bacteria</taxon>
        <taxon>Bacillati</taxon>
        <taxon>Actinomycetota</taxon>
        <taxon>Actinomycetes</taxon>
        <taxon>Propionibacteriales</taxon>
        <taxon>Nocardioidaceae</taxon>
        <taxon>Nocardioides</taxon>
    </lineage>
</organism>
<dbReference type="PROSITE" id="PS50987">
    <property type="entry name" value="HTH_ARSR_2"/>
    <property type="match status" value="1"/>
</dbReference>
<dbReference type="InterPro" id="IPR001845">
    <property type="entry name" value="HTH_ArsR_DNA-bd_dom"/>
</dbReference>
<protein>
    <submittedName>
        <fullName evidence="5">ArsR family transcriptional regulator</fullName>
    </submittedName>
</protein>
<keyword evidence="6" id="KW-1185">Reference proteome</keyword>
<dbReference type="InterPro" id="IPR011991">
    <property type="entry name" value="ArsR-like_HTH"/>
</dbReference>
<sequence>MNEALEAELRELHERVCKAISDPKRLLIISVLRDGELSVGEIAETLGVSQSNASQHLAVLRERGIVTTRRAGTTVYYSLRSPKILAAIDLMREFVAEENGTHLERPGRKLTSIFLG</sequence>
<evidence type="ECO:0000256" key="2">
    <source>
        <dbReference type="ARBA" id="ARBA00023125"/>
    </source>
</evidence>
<evidence type="ECO:0000256" key="1">
    <source>
        <dbReference type="ARBA" id="ARBA00023015"/>
    </source>
</evidence>
<name>A0A1I3QM31_9ACTN</name>
<dbReference type="PANTHER" id="PTHR33154">
    <property type="entry name" value="TRANSCRIPTIONAL REGULATOR, ARSR FAMILY"/>
    <property type="match status" value="1"/>
</dbReference>
<evidence type="ECO:0000256" key="3">
    <source>
        <dbReference type="ARBA" id="ARBA00023163"/>
    </source>
</evidence>
<dbReference type="RefSeq" id="WP_091117336.1">
    <property type="nucleotide sequence ID" value="NZ_BKAF01000037.1"/>
</dbReference>
<dbReference type="Gene3D" id="1.10.10.10">
    <property type="entry name" value="Winged helix-like DNA-binding domain superfamily/Winged helix DNA-binding domain"/>
    <property type="match status" value="1"/>
</dbReference>
<keyword evidence="1" id="KW-0805">Transcription regulation</keyword>
<dbReference type="SUPFAM" id="SSF46785">
    <property type="entry name" value="Winged helix' DNA-binding domain"/>
    <property type="match status" value="1"/>
</dbReference>
<reference evidence="5 6" key="1">
    <citation type="submission" date="2016-10" db="EMBL/GenBank/DDBJ databases">
        <authorList>
            <person name="de Groot N.N."/>
        </authorList>
    </citation>
    <scope>NUCLEOTIDE SEQUENCE [LARGE SCALE GENOMIC DNA]</scope>
    <source>
        <strain evidence="5 6">CGMCC 1.11156</strain>
    </source>
</reference>
<evidence type="ECO:0000259" key="4">
    <source>
        <dbReference type="PROSITE" id="PS50987"/>
    </source>
</evidence>
<dbReference type="GO" id="GO:0003700">
    <property type="term" value="F:DNA-binding transcription factor activity"/>
    <property type="evidence" value="ECO:0007669"/>
    <property type="project" value="InterPro"/>
</dbReference>
<dbReference type="InterPro" id="IPR036388">
    <property type="entry name" value="WH-like_DNA-bd_sf"/>
</dbReference>
<dbReference type="OrthoDB" id="9806976at2"/>
<dbReference type="STRING" id="1005945.SAMN05216561_12632"/>
<dbReference type="CDD" id="cd00090">
    <property type="entry name" value="HTH_ARSR"/>
    <property type="match status" value="1"/>
</dbReference>
<keyword evidence="3" id="KW-0804">Transcription</keyword>
<dbReference type="PRINTS" id="PR00778">
    <property type="entry name" value="HTHARSR"/>
</dbReference>
<dbReference type="InterPro" id="IPR051081">
    <property type="entry name" value="HTH_MetalResp_TranReg"/>
</dbReference>
<dbReference type="InterPro" id="IPR036390">
    <property type="entry name" value="WH_DNA-bd_sf"/>
</dbReference>
<dbReference type="EMBL" id="FOQG01000026">
    <property type="protein sequence ID" value="SFJ35128.1"/>
    <property type="molecule type" value="Genomic_DNA"/>
</dbReference>
<dbReference type="SMART" id="SM00418">
    <property type="entry name" value="HTH_ARSR"/>
    <property type="match status" value="1"/>
</dbReference>
<dbReference type="PANTHER" id="PTHR33154:SF28">
    <property type="entry name" value="HTH-TYPE TRANSCRIPTIONAL REGULATOR YGAV-RELATED"/>
    <property type="match status" value="1"/>
</dbReference>
<dbReference type="Proteomes" id="UP000198649">
    <property type="component" value="Unassembled WGS sequence"/>
</dbReference>
<proteinExistence type="predicted"/>
<dbReference type="NCBIfam" id="NF033788">
    <property type="entry name" value="HTH_metalloreg"/>
    <property type="match status" value="1"/>
</dbReference>
<accession>A0A1I3QM31</accession>
<evidence type="ECO:0000313" key="6">
    <source>
        <dbReference type="Proteomes" id="UP000198649"/>
    </source>
</evidence>